<gene>
    <name evidence="11" type="ORF">DKT68_14610</name>
</gene>
<dbReference type="InterPro" id="IPR036068">
    <property type="entry name" value="Nicotinate_pribotase-like_C"/>
</dbReference>
<feature type="domain" description="Nicotinate phosphoribosyltransferase N-terminal" evidence="10">
    <location>
        <begin position="8"/>
        <end position="132"/>
    </location>
</feature>
<evidence type="ECO:0000313" key="11">
    <source>
        <dbReference type="EMBL" id="PWR08632.1"/>
    </source>
</evidence>
<reference evidence="11 12" key="1">
    <citation type="submission" date="2018-05" db="EMBL/GenBank/DDBJ databases">
        <title>Micromonospora atacamensis sp. nov., a novel actinobacteria isolated from high altitude Atacama Desert soil.</title>
        <authorList>
            <person name="Carro L."/>
            <person name="Golinska P."/>
            <person name="Klenk H.-P."/>
            <person name="Goodfellow M."/>
        </authorList>
    </citation>
    <scope>NUCLEOTIDE SEQUENCE [LARGE SCALE GENOMIC DNA]</scope>
    <source>
        <strain evidence="11 12">5R2A7</strain>
    </source>
</reference>
<protein>
    <recommendedName>
        <fullName evidence="3 9">Nicotinate phosphoribosyltransferase</fullName>
        <ecNumber evidence="3 9">6.3.4.21</ecNumber>
    </recommendedName>
</protein>
<comment type="similarity">
    <text evidence="2 9">Belongs to the NAPRTase family.</text>
</comment>
<dbReference type="PANTHER" id="PTHR11098:SF8">
    <property type="entry name" value="NICOTINATE PHOSPHORIBOSYLTRANSFERASE PNCB1"/>
    <property type="match status" value="1"/>
</dbReference>
<dbReference type="SUPFAM" id="SSF51690">
    <property type="entry name" value="Nicotinate/Quinolinate PRTase C-terminal domain-like"/>
    <property type="match status" value="1"/>
</dbReference>
<name>A0A317D2P9_9ACTN</name>
<dbReference type="GO" id="GO:0004516">
    <property type="term" value="F:nicotinate phosphoribosyltransferase activity"/>
    <property type="evidence" value="ECO:0007669"/>
    <property type="project" value="UniProtKB-UniRule"/>
</dbReference>
<dbReference type="EC" id="6.3.4.21" evidence="3 9"/>
<keyword evidence="5 9" id="KW-0436">Ligase</keyword>
<evidence type="ECO:0000313" key="12">
    <source>
        <dbReference type="Proteomes" id="UP000245410"/>
    </source>
</evidence>
<comment type="catalytic activity">
    <reaction evidence="8 9">
        <text>5-phospho-alpha-D-ribose 1-diphosphate + nicotinate + ATP + H2O = nicotinate beta-D-ribonucleotide + ADP + phosphate + diphosphate</text>
        <dbReference type="Rhea" id="RHEA:36163"/>
        <dbReference type="ChEBI" id="CHEBI:15377"/>
        <dbReference type="ChEBI" id="CHEBI:30616"/>
        <dbReference type="ChEBI" id="CHEBI:32544"/>
        <dbReference type="ChEBI" id="CHEBI:33019"/>
        <dbReference type="ChEBI" id="CHEBI:43474"/>
        <dbReference type="ChEBI" id="CHEBI:57502"/>
        <dbReference type="ChEBI" id="CHEBI:58017"/>
        <dbReference type="ChEBI" id="CHEBI:456216"/>
        <dbReference type="EC" id="6.3.4.21"/>
    </reaction>
</comment>
<dbReference type="AlphaFoldDB" id="A0A317D2P9"/>
<evidence type="ECO:0000256" key="3">
    <source>
        <dbReference type="ARBA" id="ARBA00013236"/>
    </source>
</evidence>
<dbReference type="GO" id="GO:0005829">
    <property type="term" value="C:cytosol"/>
    <property type="evidence" value="ECO:0007669"/>
    <property type="project" value="TreeGrafter"/>
</dbReference>
<comment type="pathway">
    <text evidence="1 9">Cofactor biosynthesis; NAD(+) biosynthesis; nicotinate D-ribonucleotide from nicotinate: step 1/1.</text>
</comment>
<keyword evidence="11" id="KW-0328">Glycosyltransferase</keyword>
<dbReference type="InterPro" id="IPR006405">
    <property type="entry name" value="Nic_PRibTrfase_pncB"/>
</dbReference>
<keyword evidence="4" id="KW-0597">Phosphoprotein</keyword>
<dbReference type="RefSeq" id="WP_109817954.1">
    <property type="nucleotide sequence ID" value="NZ_QGKR01000195.1"/>
</dbReference>
<comment type="PTM">
    <text evidence="9">Transiently phosphorylated on a His residue during the reaction cycle. Phosphorylation strongly increases the affinity for substrates and increases the rate of nicotinate D-ribonucleotide production. Dephosphorylation regenerates the low-affinity form of the enzyme, leading to product release.</text>
</comment>
<evidence type="ECO:0000256" key="9">
    <source>
        <dbReference type="RuleBase" id="RU365100"/>
    </source>
</evidence>
<dbReference type="OrthoDB" id="9770610at2"/>
<evidence type="ECO:0000256" key="6">
    <source>
        <dbReference type="ARBA" id="ARBA00022642"/>
    </source>
</evidence>
<dbReference type="SUPFAM" id="SSF54675">
    <property type="entry name" value="Nicotinate/Quinolinate PRTase N-terminal domain-like"/>
    <property type="match status" value="1"/>
</dbReference>
<organism evidence="11 12">
    <name type="scientific">Micromonospora acroterricola</name>
    <dbReference type="NCBI Taxonomy" id="2202421"/>
    <lineage>
        <taxon>Bacteria</taxon>
        <taxon>Bacillati</taxon>
        <taxon>Actinomycetota</taxon>
        <taxon>Actinomycetes</taxon>
        <taxon>Micromonosporales</taxon>
        <taxon>Micromonosporaceae</taxon>
        <taxon>Micromonospora</taxon>
    </lineage>
</organism>
<dbReference type="Gene3D" id="3.20.20.70">
    <property type="entry name" value="Aldolase class I"/>
    <property type="match status" value="1"/>
</dbReference>
<dbReference type="NCBIfam" id="TIGR01513">
    <property type="entry name" value="NAPRTase_put"/>
    <property type="match status" value="1"/>
</dbReference>
<evidence type="ECO:0000256" key="2">
    <source>
        <dbReference type="ARBA" id="ARBA00010897"/>
    </source>
</evidence>
<keyword evidence="6 9" id="KW-0662">Pyridine nucleotide biosynthesis</keyword>
<dbReference type="NCBIfam" id="NF009131">
    <property type="entry name" value="PRK12484.1"/>
    <property type="match status" value="1"/>
</dbReference>
<dbReference type="GO" id="GO:0016757">
    <property type="term" value="F:glycosyltransferase activity"/>
    <property type="evidence" value="ECO:0007669"/>
    <property type="project" value="UniProtKB-KW"/>
</dbReference>
<evidence type="ECO:0000256" key="5">
    <source>
        <dbReference type="ARBA" id="ARBA00022598"/>
    </source>
</evidence>
<keyword evidence="12" id="KW-1185">Reference proteome</keyword>
<dbReference type="Pfam" id="PF17767">
    <property type="entry name" value="NAPRTase_N"/>
    <property type="match status" value="1"/>
</dbReference>
<evidence type="ECO:0000259" key="10">
    <source>
        <dbReference type="Pfam" id="PF17767"/>
    </source>
</evidence>
<proteinExistence type="inferred from homology"/>
<accession>A0A317D2P9</accession>
<dbReference type="PANTHER" id="PTHR11098">
    <property type="entry name" value="NICOTINATE PHOSPHORIBOSYLTRANSFERASE"/>
    <property type="match status" value="1"/>
</dbReference>
<dbReference type="GO" id="GO:0034355">
    <property type="term" value="P:NAD+ biosynthetic process via the salvage pathway"/>
    <property type="evidence" value="ECO:0007669"/>
    <property type="project" value="TreeGrafter"/>
</dbReference>
<dbReference type="EMBL" id="QGKR01000195">
    <property type="protein sequence ID" value="PWR08632.1"/>
    <property type="molecule type" value="Genomic_DNA"/>
</dbReference>
<dbReference type="InterPro" id="IPR040727">
    <property type="entry name" value="NAPRTase_N"/>
</dbReference>
<dbReference type="InterPro" id="IPR007229">
    <property type="entry name" value="Nic_PRibTrfase-Fam"/>
</dbReference>
<dbReference type="UniPathway" id="UPA00253">
    <property type="reaction ID" value="UER00457"/>
</dbReference>
<evidence type="ECO:0000256" key="4">
    <source>
        <dbReference type="ARBA" id="ARBA00022553"/>
    </source>
</evidence>
<keyword evidence="7 9" id="KW-0808">Transferase</keyword>
<comment type="caution">
    <text evidence="11">The sequence shown here is derived from an EMBL/GenBank/DDBJ whole genome shotgun (WGS) entry which is preliminary data.</text>
</comment>
<dbReference type="Proteomes" id="UP000245410">
    <property type="component" value="Unassembled WGS sequence"/>
</dbReference>
<evidence type="ECO:0000256" key="7">
    <source>
        <dbReference type="ARBA" id="ARBA00022679"/>
    </source>
</evidence>
<dbReference type="PIRSF" id="PIRSF000484">
    <property type="entry name" value="NAPRT"/>
    <property type="match status" value="1"/>
</dbReference>
<evidence type="ECO:0000256" key="8">
    <source>
        <dbReference type="ARBA" id="ARBA00048668"/>
    </source>
</evidence>
<sequence length="428" mass="45543">MSTLRPALLTDHYELTMVSAALKDGTADRRCVFEVFSRRLPTGRRYGVVAGTTRLIELIRDFRFDPEEIDFLRRTGVVDEAAAAWLSDYRFTGDVDGYAEGELFFPGSPILTVSGGFAECVVLETLALSVLNHDSAVAAAAARMVTAARGRALIEMGSRRAHEEAAVAAARAAYLAGFGFTSNLAAGARYGIPTAGTAAHAFTLLHDDERAAFASQVATLGKDTTLLVDTYDISQGIRNAIAVAGPELRAVRIDSGDLAVIAQQSRELLDSLGATETKIIVSGDLDEYSIAALAAEPVDMYGAGTAVVTGSGAPTAGLVYKLVEVEGRPVVKRSEHKATIGGRKVAVRRHKPTGTATEEVIVPQGVPDRQPNDRMLQRSYVVDGEPVALPTLDESREHLRECLISIPWEGLKLSAGDPAVPVTVIPAD</sequence>
<dbReference type="InterPro" id="IPR013785">
    <property type="entry name" value="Aldolase_TIM"/>
</dbReference>
<dbReference type="NCBIfam" id="NF006698">
    <property type="entry name" value="PRK09243.1-5"/>
    <property type="match status" value="1"/>
</dbReference>
<dbReference type="Gene3D" id="3.20.140.10">
    <property type="entry name" value="nicotinate phosphoribosyltransferase"/>
    <property type="match status" value="1"/>
</dbReference>
<comment type="function">
    <text evidence="9">Catalyzes the first step in the biosynthesis of NAD from nicotinic acid, the ATP-dependent synthesis of beta-nicotinate D-ribonucleotide from nicotinate and 5-phospho-D-ribose 1-phosphate.</text>
</comment>
<evidence type="ECO:0000256" key="1">
    <source>
        <dbReference type="ARBA" id="ARBA00004952"/>
    </source>
</evidence>